<dbReference type="SUPFAM" id="SSF56801">
    <property type="entry name" value="Acetyl-CoA synthetase-like"/>
    <property type="match status" value="1"/>
</dbReference>
<comment type="caution">
    <text evidence="2">The sequence shown here is derived from an EMBL/GenBank/DDBJ whole genome shotgun (WGS) entry which is preliminary data.</text>
</comment>
<dbReference type="InterPro" id="IPR000873">
    <property type="entry name" value="AMP-dep_synth/lig_dom"/>
</dbReference>
<dbReference type="InterPro" id="IPR042099">
    <property type="entry name" value="ANL_N_sf"/>
</dbReference>
<protein>
    <submittedName>
        <fullName evidence="2">Acyl-coenzyme A synthetase/AMP-(Fatty) acid ligase</fullName>
    </submittedName>
</protein>
<dbReference type="InterPro" id="IPR020845">
    <property type="entry name" value="AMP-binding_CS"/>
</dbReference>
<dbReference type="Pfam" id="PF00501">
    <property type="entry name" value="AMP-binding"/>
    <property type="match status" value="1"/>
</dbReference>
<accession>A0A3N1GZ12</accession>
<dbReference type="PANTHER" id="PTHR43767:SF1">
    <property type="entry name" value="NONRIBOSOMAL PEPTIDE SYNTHASE PES1 (EUROFUNG)-RELATED"/>
    <property type="match status" value="1"/>
</dbReference>
<dbReference type="RefSeq" id="WP_246037382.1">
    <property type="nucleotide sequence ID" value="NZ_RJKM01000001.1"/>
</dbReference>
<dbReference type="PANTHER" id="PTHR43767">
    <property type="entry name" value="LONG-CHAIN-FATTY-ACID--COA LIGASE"/>
    <property type="match status" value="1"/>
</dbReference>
<dbReference type="Proteomes" id="UP000268727">
    <property type="component" value="Unassembled WGS sequence"/>
</dbReference>
<name>A0A3N1GZ12_9PSEU</name>
<reference evidence="2 3" key="1">
    <citation type="submission" date="2018-11" db="EMBL/GenBank/DDBJ databases">
        <title>Sequencing the genomes of 1000 actinobacteria strains.</title>
        <authorList>
            <person name="Klenk H.-P."/>
        </authorList>
    </citation>
    <scope>NUCLEOTIDE SEQUENCE [LARGE SCALE GENOMIC DNA]</scope>
    <source>
        <strain evidence="2 3">DSM 44231</strain>
    </source>
</reference>
<dbReference type="AlphaFoldDB" id="A0A3N1GZ12"/>
<dbReference type="InterPro" id="IPR050237">
    <property type="entry name" value="ATP-dep_AMP-bd_enzyme"/>
</dbReference>
<organism evidence="2 3">
    <name type="scientific">Saccharothrix texasensis</name>
    <dbReference type="NCBI Taxonomy" id="103734"/>
    <lineage>
        <taxon>Bacteria</taxon>
        <taxon>Bacillati</taxon>
        <taxon>Actinomycetota</taxon>
        <taxon>Actinomycetes</taxon>
        <taxon>Pseudonocardiales</taxon>
        <taxon>Pseudonocardiaceae</taxon>
        <taxon>Saccharothrix</taxon>
    </lineage>
</organism>
<evidence type="ECO:0000313" key="2">
    <source>
        <dbReference type="EMBL" id="ROP35457.1"/>
    </source>
</evidence>
<dbReference type="EMBL" id="RJKM01000001">
    <property type="protein sequence ID" value="ROP35457.1"/>
    <property type="molecule type" value="Genomic_DNA"/>
</dbReference>
<dbReference type="Gene3D" id="3.40.50.12780">
    <property type="entry name" value="N-terminal domain of ligase-like"/>
    <property type="match status" value="1"/>
</dbReference>
<proteinExistence type="predicted"/>
<dbReference type="PROSITE" id="PS00455">
    <property type="entry name" value="AMP_BINDING"/>
    <property type="match status" value="1"/>
</dbReference>
<feature type="domain" description="AMP-dependent synthetase/ligase" evidence="1">
    <location>
        <begin position="36"/>
        <end position="379"/>
    </location>
</feature>
<keyword evidence="3" id="KW-1185">Reference proteome</keyword>
<evidence type="ECO:0000259" key="1">
    <source>
        <dbReference type="Pfam" id="PF00501"/>
    </source>
</evidence>
<gene>
    <name evidence="2" type="ORF">EDD40_0686</name>
</gene>
<keyword evidence="2" id="KW-0436">Ligase</keyword>
<sequence length="517" mass="56594">MRPHDMGTLFDEVAARGTHTTVHLDRPFDILPAGYGPGVDFTVPQLAGLVREAAGWLYEAGARRGERVAVVKRNHYDYALLACAAVRIGAVPALLSGHLPDDVLEVLLKRLDPAVLVTDRVPPVGLARRVLSLGPPVPGALTLDDVRGARVPAPRRRHDDEPLVVNHTSGTTGVPKLVVHTTRTIVHRLARFEAVRWPVIGVRRDDVVANAGSYAHGRAFCWTASVFCLAPRKVVLLSDPGSAAPVLARHRPTVLEALPSAYVRWQPLTTRPDHPFREVRLFVSTFDAMHPPAIRAMLHASRRRRPLWMQGWGQTETGPLTFRFLTRRALDRSPDARDLGRPVPGRTRLRVVDPVTLTPVPRGHSGLVLARTAARCAGYVGEQDRWHAKTSGPWWNTGDLGVLTRGGSVRLLDREVDAVPGLSCLRVEDLVEDRLPEVVECVVLGTPGRPPIPVLVTSGPLDPAAWRQAVADLPPMADPHLMAWDDVPRTATGKVRRLDLLTRLAGTAETHGSGRWT</sequence>
<evidence type="ECO:0000313" key="3">
    <source>
        <dbReference type="Proteomes" id="UP000268727"/>
    </source>
</evidence>
<dbReference type="GO" id="GO:0016874">
    <property type="term" value="F:ligase activity"/>
    <property type="evidence" value="ECO:0007669"/>
    <property type="project" value="UniProtKB-KW"/>
</dbReference>